<evidence type="ECO:0000313" key="6">
    <source>
        <dbReference type="Proteomes" id="UP000054498"/>
    </source>
</evidence>
<dbReference type="PROSITE" id="PS00134">
    <property type="entry name" value="TRYPSIN_HIS"/>
    <property type="match status" value="1"/>
</dbReference>
<dbReference type="OrthoDB" id="531708at2759"/>
<dbReference type="InterPro" id="IPR043504">
    <property type="entry name" value="Peptidase_S1_PA_chymotrypsin"/>
</dbReference>
<dbReference type="PANTHER" id="PTHR15462">
    <property type="entry name" value="SERINE PROTEASE"/>
    <property type="match status" value="1"/>
</dbReference>
<dbReference type="EC" id="3.4.21.19" evidence="5"/>
<evidence type="ECO:0000313" key="5">
    <source>
        <dbReference type="EMBL" id="KIY97292.1"/>
    </source>
</evidence>
<dbReference type="InterPro" id="IPR018114">
    <property type="entry name" value="TRYPSIN_HIS"/>
</dbReference>
<proteinExistence type="inferred from homology"/>
<dbReference type="RefSeq" id="XP_013896312.1">
    <property type="nucleotide sequence ID" value="XM_014040858.1"/>
</dbReference>
<evidence type="ECO:0000259" key="4">
    <source>
        <dbReference type="PROSITE" id="PS50240"/>
    </source>
</evidence>
<evidence type="ECO:0000256" key="3">
    <source>
        <dbReference type="SAM" id="MobiDB-lite"/>
    </source>
</evidence>
<keyword evidence="5" id="KW-0378">Hydrolase</keyword>
<dbReference type="InterPro" id="IPR050966">
    <property type="entry name" value="Glutamyl_endopeptidase"/>
</dbReference>
<dbReference type="KEGG" id="mng:MNEG_10668"/>
<dbReference type="InterPro" id="IPR001254">
    <property type="entry name" value="Trypsin_dom"/>
</dbReference>
<evidence type="ECO:0000256" key="2">
    <source>
        <dbReference type="ARBA" id="ARBA00022729"/>
    </source>
</evidence>
<keyword evidence="6" id="KW-1185">Reference proteome</keyword>
<comment type="similarity">
    <text evidence="1">Belongs to the peptidase S1 family.</text>
</comment>
<dbReference type="SUPFAM" id="SSF50494">
    <property type="entry name" value="Trypsin-like serine proteases"/>
    <property type="match status" value="1"/>
</dbReference>
<organism evidence="5 6">
    <name type="scientific">Monoraphidium neglectum</name>
    <dbReference type="NCBI Taxonomy" id="145388"/>
    <lineage>
        <taxon>Eukaryota</taxon>
        <taxon>Viridiplantae</taxon>
        <taxon>Chlorophyta</taxon>
        <taxon>core chlorophytes</taxon>
        <taxon>Chlorophyceae</taxon>
        <taxon>CS clade</taxon>
        <taxon>Sphaeropleales</taxon>
        <taxon>Selenastraceae</taxon>
        <taxon>Monoraphidium</taxon>
    </lineage>
</organism>
<dbReference type="Pfam" id="PF00089">
    <property type="entry name" value="Trypsin"/>
    <property type="match status" value="1"/>
</dbReference>
<protein>
    <submittedName>
        <fullName evidence="5">Glutamyl endopeptidase</fullName>
        <ecNumber evidence="5">3.4.21.19</ecNumber>
    </submittedName>
</protein>
<sequence length="396" mass="41712">MPFRDNRPGPRGAESAGGSTGTVPGDVVTRFLSEGFRYVGRIRLAYEFGPQPEPAASQPAPEEDGKGNWIAKAVRCTPEGDVYVGSLKVPMKAIKVNSYMPPWMKSAKPFAALSGNNTLIDFAAAMGLLLAAPDASDDAAAGFAAALAAAGPAPAPDAAAAAAAAAATAGGRRLLAQARGLKELVGGDDRSDCEQGFPFTAIGQIQVVDDTGLYICTGTLIAPDKVLTAGHCVWNIKRGAFYLNLNYAPGRYRDGGRIINPWGVVPWKSVTVFDSFKKNPSTWDVAVVTLQKPLGSLTGYMGIAAGCGRNLQLTVAGYPQDKAQGTCMMATCAQRALDCDSPTNEHNCDTMSGMSGSPLWDGKNRVRLIHVAGIEGREENRATTLTQFLVNTVARW</sequence>
<name>A0A0D2JC76_9CHLO</name>
<dbReference type="Proteomes" id="UP000054498">
    <property type="component" value="Unassembled WGS sequence"/>
</dbReference>
<accession>A0A0D2JC76</accession>
<gene>
    <name evidence="5" type="ORF">MNEG_10668</name>
</gene>
<dbReference type="EMBL" id="KK102631">
    <property type="protein sequence ID" value="KIY97292.1"/>
    <property type="molecule type" value="Genomic_DNA"/>
</dbReference>
<dbReference type="GeneID" id="25727853"/>
<dbReference type="PROSITE" id="PS50240">
    <property type="entry name" value="TRYPSIN_DOM"/>
    <property type="match status" value="1"/>
</dbReference>
<reference evidence="5 6" key="1">
    <citation type="journal article" date="2013" name="BMC Genomics">
        <title>Reconstruction of the lipid metabolism for the microalga Monoraphidium neglectum from its genome sequence reveals characteristics suitable for biofuel production.</title>
        <authorList>
            <person name="Bogen C."/>
            <person name="Al-Dilaimi A."/>
            <person name="Albersmeier A."/>
            <person name="Wichmann J."/>
            <person name="Grundmann M."/>
            <person name="Rupp O."/>
            <person name="Lauersen K.J."/>
            <person name="Blifernez-Klassen O."/>
            <person name="Kalinowski J."/>
            <person name="Goesmann A."/>
            <person name="Mussgnug J.H."/>
            <person name="Kruse O."/>
        </authorList>
    </citation>
    <scope>NUCLEOTIDE SEQUENCE [LARGE SCALE GENOMIC DNA]</scope>
    <source>
        <strain evidence="5 6">SAG 48.87</strain>
    </source>
</reference>
<evidence type="ECO:0000256" key="1">
    <source>
        <dbReference type="ARBA" id="ARBA00007664"/>
    </source>
</evidence>
<feature type="domain" description="Peptidase S1" evidence="4">
    <location>
        <begin position="184"/>
        <end position="396"/>
    </location>
</feature>
<dbReference type="InterPro" id="IPR009003">
    <property type="entry name" value="Peptidase_S1_PA"/>
</dbReference>
<dbReference type="GO" id="GO:0006508">
    <property type="term" value="P:proteolysis"/>
    <property type="evidence" value="ECO:0007669"/>
    <property type="project" value="InterPro"/>
</dbReference>
<dbReference type="PANTHER" id="PTHR15462:SF8">
    <property type="entry name" value="SERINE PROTEASE"/>
    <property type="match status" value="1"/>
</dbReference>
<keyword evidence="2" id="KW-0732">Signal</keyword>
<dbReference type="Gene3D" id="2.40.10.10">
    <property type="entry name" value="Trypsin-like serine proteases"/>
    <property type="match status" value="2"/>
</dbReference>
<dbReference type="GO" id="GO:0004252">
    <property type="term" value="F:serine-type endopeptidase activity"/>
    <property type="evidence" value="ECO:0007669"/>
    <property type="project" value="InterPro"/>
</dbReference>
<feature type="region of interest" description="Disordered" evidence="3">
    <location>
        <begin position="1"/>
        <end position="24"/>
    </location>
</feature>
<dbReference type="AlphaFoldDB" id="A0A0D2JC76"/>